<dbReference type="EMBL" id="QTSX02000841">
    <property type="protein sequence ID" value="KAJ9084448.1"/>
    <property type="molecule type" value="Genomic_DNA"/>
</dbReference>
<proteinExistence type="predicted"/>
<reference evidence="1" key="1">
    <citation type="submission" date="2022-04" db="EMBL/GenBank/DDBJ databases">
        <title>Genome of the entomopathogenic fungus Entomophthora muscae.</title>
        <authorList>
            <person name="Elya C."/>
            <person name="Lovett B.R."/>
            <person name="Lee E."/>
            <person name="Macias A.M."/>
            <person name="Hajek A.E."/>
            <person name="De Bivort B.L."/>
            <person name="Kasson M.T."/>
            <person name="De Fine Licht H.H."/>
            <person name="Stajich J.E."/>
        </authorList>
    </citation>
    <scope>NUCLEOTIDE SEQUENCE</scope>
    <source>
        <strain evidence="1">Berkeley</strain>
    </source>
</reference>
<gene>
    <name evidence="1" type="ORF">DSO57_1024348</name>
</gene>
<protein>
    <submittedName>
        <fullName evidence="1">Uncharacterized protein</fullName>
    </submittedName>
</protein>
<keyword evidence="2" id="KW-1185">Reference proteome</keyword>
<comment type="caution">
    <text evidence="1">The sequence shown here is derived from an EMBL/GenBank/DDBJ whole genome shotgun (WGS) entry which is preliminary data.</text>
</comment>
<name>A0ACC2UCA0_9FUNG</name>
<evidence type="ECO:0000313" key="2">
    <source>
        <dbReference type="Proteomes" id="UP001165960"/>
    </source>
</evidence>
<organism evidence="1 2">
    <name type="scientific">Entomophthora muscae</name>
    <dbReference type="NCBI Taxonomy" id="34485"/>
    <lineage>
        <taxon>Eukaryota</taxon>
        <taxon>Fungi</taxon>
        <taxon>Fungi incertae sedis</taxon>
        <taxon>Zoopagomycota</taxon>
        <taxon>Entomophthoromycotina</taxon>
        <taxon>Entomophthoromycetes</taxon>
        <taxon>Entomophthorales</taxon>
        <taxon>Entomophthoraceae</taxon>
        <taxon>Entomophthora</taxon>
    </lineage>
</organism>
<evidence type="ECO:0000313" key="1">
    <source>
        <dbReference type="EMBL" id="KAJ9084448.1"/>
    </source>
</evidence>
<sequence>MQASTNLRHTLLGDCQAMRMQLMNLLQVFPELSGVTQIMPSMAPPPQRRMSAIPNDIQGFNVFTKSRSLSLPNNNLFGMQPMIDTMSPQSDLSNTFPDTNFISGPFDLL</sequence>
<accession>A0ACC2UCA0</accession>
<dbReference type="Proteomes" id="UP001165960">
    <property type="component" value="Unassembled WGS sequence"/>
</dbReference>